<accession>A0A9X9LRR0</accession>
<proteinExistence type="predicted"/>
<dbReference type="EMBL" id="CYRY02013376">
    <property type="protein sequence ID" value="VCW84028.1"/>
    <property type="molecule type" value="Genomic_DNA"/>
</dbReference>
<feature type="region of interest" description="Disordered" evidence="1">
    <location>
        <begin position="1"/>
        <end position="91"/>
    </location>
</feature>
<feature type="compositionally biased region" description="Basic residues" evidence="1">
    <location>
        <begin position="51"/>
        <end position="62"/>
    </location>
</feature>
<keyword evidence="3" id="KW-1185">Reference proteome</keyword>
<sequence>VVPARGHNTASQRSHGGSRAEKELGRPRKPRASARGRSGRQRNGPKEQHGQRPRRAALRGRKVFGSPGTGPEEVMREARCRRGGRWEVTPT</sequence>
<evidence type="ECO:0000256" key="1">
    <source>
        <dbReference type="SAM" id="MobiDB-lite"/>
    </source>
</evidence>
<protein>
    <submittedName>
        <fullName evidence="2">Uncharacterized protein</fullName>
    </submittedName>
</protein>
<reference evidence="2 3" key="1">
    <citation type="submission" date="2018-10" db="EMBL/GenBank/DDBJ databases">
        <authorList>
            <person name="Ekblom R."/>
            <person name="Jareborg N."/>
        </authorList>
    </citation>
    <scope>NUCLEOTIDE SEQUENCE [LARGE SCALE GENOMIC DNA]</scope>
    <source>
        <tissue evidence="2">Muscle</tissue>
    </source>
</reference>
<dbReference type="AlphaFoldDB" id="A0A9X9LRR0"/>
<feature type="non-terminal residue" evidence="2">
    <location>
        <position position="1"/>
    </location>
</feature>
<evidence type="ECO:0000313" key="3">
    <source>
        <dbReference type="Proteomes" id="UP000269945"/>
    </source>
</evidence>
<feature type="non-terminal residue" evidence="2">
    <location>
        <position position="91"/>
    </location>
</feature>
<dbReference type="Proteomes" id="UP000269945">
    <property type="component" value="Unassembled WGS sequence"/>
</dbReference>
<name>A0A9X9LRR0_GULGU</name>
<organism evidence="2 3">
    <name type="scientific">Gulo gulo</name>
    <name type="common">Wolverine</name>
    <name type="synonym">Gluton</name>
    <dbReference type="NCBI Taxonomy" id="48420"/>
    <lineage>
        <taxon>Eukaryota</taxon>
        <taxon>Metazoa</taxon>
        <taxon>Chordata</taxon>
        <taxon>Craniata</taxon>
        <taxon>Vertebrata</taxon>
        <taxon>Euteleostomi</taxon>
        <taxon>Mammalia</taxon>
        <taxon>Eutheria</taxon>
        <taxon>Laurasiatheria</taxon>
        <taxon>Carnivora</taxon>
        <taxon>Caniformia</taxon>
        <taxon>Musteloidea</taxon>
        <taxon>Mustelidae</taxon>
        <taxon>Guloninae</taxon>
        <taxon>Gulo</taxon>
    </lineage>
</organism>
<feature type="compositionally biased region" description="Basic residues" evidence="1">
    <location>
        <begin position="27"/>
        <end position="40"/>
    </location>
</feature>
<gene>
    <name evidence="2" type="ORF">BN2614_LOCUS1</name>
</gene>
<comment type="caution">
    <text evidence="2">The sequence shown here is derived from an EMBL/GenBank/DDBJ whole genome shotgun (WGS) entry which is preliminary data.</text>
</comment>
<evidence type="ECO:0000313" key="2">
    <source>
        <dbReference type="EMBL" id="VCW84028.1"/>
    </source>
</evidence>